<feature type="domain" description="Carboxylesterase type B" evidence="3">
    <location>
        <begin position="68"/>
        <end position="554"/>
    </location>
</feature>
<dbReference type="Gene3D" id="3.40.50.1820">
    <property type="entry name" value="alpha/beta hydrolase"/>
    <property type="match status" value="1"/>
</dbReference>
<dbReference type="InterPro" id="IPR029058">
    <property type="entry name" value="AB_hydrolase_fold"/>
</dbReference>
<keyword evidence="2" id="KW-0378">Hydrolase</keyword>
<dbReference type="PANTHER" id="PTHR43142">
    <property type="entry name" value="CARBOXYLIC ESTER HYDROLASE"/>
    <property type="match status" value="1"/>
</dbReference>
<protein>
    <submittedName>
        <fullName evidence="4">Lipase</fullName>
    </submittedName>
</protein>
<evidence type="ECO:0000256" key="1">
    <source>
        <dbReference type="ARBA" id="ARBA00005964"/>
    </source>
</evidence>
<dbReference type="STRING" id="97972.A0A2V1E4B5"/>
<organism evidence="4 5">
    <name type="scientific">Periconia macrospinosa</name>
    <dbReference type="NCBI Taxonomy" id="97972"/>
    <lineage>
        <taxon>Eukaryota</taxon>
        <taxon>Fungi</taxon>
        <taxon>Dikarya</taxon>
        <taxon>Ascomycota</taxon>
        <taxon>Pezizomycotina</taxon>
        <taxon>Dothideomycetes</taxon>
        <taxon>Pleosporomycetidae</taxon>
        <taxon>Pleosporales</taxon>
        <taxon>Massarineae</taxon>
        <taxon>Periconiaceae</taxon>
        <taxon>Periconia</taxon>
    </lineage>
</organism>
<sequence>MAPNIHIALIGISALCTTLLAVLWEPAYQFILDTSVAYGIPVIPRLIKNPIAIDVARDIQYIGSRSADIEHFHNIFYAEDTSGKNRFAPPVPLLPITGSVIDAIKPGAWCPQATGDIFPFTSKIVNISENCLSLRVARSYGTKPDAKLLVVVWIHGGGHALGSGSDILYEPDGLVRQAKIDNNPLIFVSINYRLGLFGFATSKALLGARHTNVGLRDQRAALDWVRENIEIFGGDPKKVTVMGQSVGGSDISLHLTSFGGKRGVPFQQAIMMSGASGLNFNTKSDLVANNTAAIAENVGCVKNGDSQSMETLGCLRDVPFEVLTNISTAMSRAARPPFGEGFFYPTYDNDYVLDRPTELMRAGRFVKGIPIIASWVTNDGAWYASPATATDEDVLATFAPWLFGYSESTKAKLLKLYPLDDFKTMVRPEYDGPISPQYYRAAQINRDLWFTCPVIDFAWQYVKHGGKQTSNVWLYEHNSTRFTPVFETIGVPMWRVSHLSDIPYALNNQQLSGGADNSAMQLELSKKFSRRVAQFVTFGKPDGAIEDTEAWPPAFASVTGEELRGEYPSSISFKLTGGPFGPRSVTVSKIPPKETSSQAEEAANWEKIIRRCEFINSPTVRLESGV</sequence>
<gene>
    <name evidence="4" type="ORF">DM02DRAFT_716535</name>
</gene>
<accession>A0A2V1E4B5</accession>
<comment type="similarity">
    <text evidence="1">Belongs to the type-B carboxylesterase/lipase family.</text>
</comment>
<name>A0A2V1E4B5_9PLEO</name>
<dbReference type="EMBL" id="KZ805325">
    <property type="protein sequence ID" value="PVI04050.1"/>
    <property type="molecule type" value="Genomic_DNA"/>
</dbReference>
<evidence type="ECO:0000259" key="3">
    <source>
        <dbReference type="Pfam" id="PF00135"/>
    </source>
</evidence>
<evidence type="ECO:0000256" key="2">
    <source>
        <dbReference type="ARBA" id="ARBA00022801"/>
    </source>
</evidence>
<keyword evidence="5" id="KW-1185">Reference proteome</keyword>
<dbReference type="SUPFAM" id="SSF53474">
    <property type="entry name" value="alpha/beta-Hydrolases"/>
    <property type="match status" value="1"/>
</dbReference>
<evidence type="ECO:0000313" key="4">
    <source>
        <dbReference type="EMBL" id="PVI04050.1"/>
    </source>
</evidence>
<evidence type="ECO:0000313" key="5">
    <source>
        <dbReference type="Proteomes" id="UP000244855"/>
    </source>
</evidence>
<dbReference type="GO" id="GO:0016787">
    <property type="term" value="F:hydrolase activity"/>
    <property type="evidence" value="ECO:0007669"/>
    <property type="project" value="UniProtKB-KW"/>
</dbReference>
<dbReference type="InterPro" id="IPR002018">
    <property type="entry name" value="CarbesteraseB"/>
</dbReference>
<dbReference type="Pfam" id="PF00135">
    <property type="entry name" value="COesterase"/>
    <property type="match status" value="1"/>
</dbReference>
<dbReference type="PANTHER" id="PTHR43142:SF1">
    <property type="entry name" value="CARBOXYLIC ESTER HYDROLASE"/>
    <property type="match status" value="1"/>
</dbReference>
<reference evidence="4 5" key="1">
    <citation type="journal article" date="2018" name="Sci. Rep.">
        <title>Comparative genomics provides insights into the lifestyle and reveals functional heterogeneity of dark septate endophytic fungi.</title>
        <authorList>
            <person name="Knapp D.G."/>
            <person name="Nemeth J.B."/>
            <person name="Barry K."/>
            <person name="Hainaut M."/>
            <person name="Henrissat B."/>
            <person name="Johnson J."/>
            <person name="Kuo A."/>
            <person name="Lim J.H.P."/>
            <person name="Lipzen A."/>
            <person name="Nolan M."/>
            <person name="Ohm R.A."/>
            <person name="Tamas L."/>
            <person name="Grigoriev I.V."/>
            <person name="Spatafora J.W."/>
            <person name="Nagy L.G."/>
            <person name="Kovacs G.M."/>
        </authorList>
    </citation>
    <scope>NUCLEOTIDE SEQUENCE [LARGE SCALE GENOMIC DNA]</scope>
    <source>
        <strain evidence="4 5">DSE2036</strain>
    </source>
</reference>
<dbReference type="OrthoDB" id="408631at2759"/>
<dbReference type="Proteomes" id="UP000244855">
    <property type="component" value="Unassembled WGS sequence"/>
</dbReference>
<proteinExistence type="inferred from homology"/>
<dbReference type="AlphaFoldDB" id="A0A2V1E4B5"/>